<evidence type="ECO:0000313" key="2">
    <source>
        <dbReference type="EMBL" id="RUS55038.1"/>
    </source>
</evidence>
<accession>A0A433RSB3</accession>
<dbReference type="SUPFAM" id="SSF52113">
    <property type="entry name" value="BRCT domain"/>
    <property type="match status" value="1"/>
</dbReference>
<dbReference type="InterPro" id="IPR013520">
    <property type="entry name" value="Ribonucl_H"/>
</dbReference>
<feature type="domain" description="BRCT" evidence="1">
    <location>
        <begin position="167"/>
        <end position="258"/>
    </location>
</feature>
<comment type="caution">
    <text evidence="2">The sequence shown here is derived from an EMBL/GenBank/DDBJ whole genome shotgun (WGS) entry which is preliminary data.</text>
</comment>
<dbReference type="InterPro" id="IPR001357">
    <property type="entry name" value="BRCT_dom"/>
</dbReference>
<gene>
    <name evidence="2" type="ORF">QI30_08690</name>
</gene>
<dbReference type="GO" id="GO:0004527">
    <property type="term" value="F:exonuclease activity"/>
    <property type="evidence" value="ECO:0007669"/>
    <property type="project" value="UniProtKB-ARBA"/>
</dbReference>
<name>A0A433RSB3_9BACL</name>
<keyword evidence="3" id="KW-1185">Reference proteome</keyword>
<dbReference type="InterPro" id="IPR012337">
    <property type="entry name" value="RNaseH-like_sf"/>
</dbReference>
<sequence length="258" mass="28850">MITLAIHTANHWPDSVCHISLAKIQQGQIIDTLDTYIYAEEFDPFFTSLHGIRAEDVKQAPTFKTFEPILTQWLTNETVVAYYAPYEEQVLRDVYAAQGKLVPNVNFLSLLQRAKTEWPHITPSLPHIVLQVAPTLAPTEGEMLATILCAMQWTATDLVLTAPSAVSSVQLLAGETIVFTGGLEGMTRSTAARLIRQQGAMFSNTITKHTTLLVISASSLERHERTGQESTKWRRAKQLIAQGQTLRIITEQQFKDFL</sequence>
<dbReference type="Gene3D" id="3.40.50.10190">
    <property type="entry name" value="BRCT domain"/>
    <property type="match status" value="1"/>
</dbReference>
<dbReference type="OrthoDB" id="9803913at2"/>
<protein>
    <submittedName>
        <fullName evidence="2">DNA polymerase III subunit epsilon</fullName>
    </submittedName>
</protein>
<reference evidence="2 3" key="1">
    <citation type="submission" date="2014-11" db="EMBL/GenBank/DDBJ databases">
        <title>Genome sequence and analysis of novel Kurthia sp.</title>
        <authorList>
            <person name="Lawson J.N."/>
            <person name="Gonzalez J.E."/>
            <person name="Rinauldi L."/>
            <person name="Xuan Z."/>
            <person name="Firman A."/>
            <person name="Shaddox L."/>
            <person name="Trudeau A."/>
            <person name="Shah S."/>
            <person name="Reiman D."/>
        </authorList>
    </citation>
    <scope>NUCLEOTIDE SEQUENCE [LARGE SCALE GENOMIC DNA]</scope>
    <source>
        <strain evidence="2 3">3B1D</strain>
    </source>
</reference>
<dbReference type="PROSITE" id="PS50172">
    <property type="entry name" value="BRCT"/>
    <property type="match status" value="1"/>
</dbReference>
<proteinExistence type="predicted"/>
<dbReference type="SUPFAM" id="SSF53098">
    <property type="entry name" value="Ribonuclease H-like"/>
    <property type="match status" value="1"/>
</dbReference>
<dbReference type="InterPro" id="IPR036420">
    <property type="entry name" value="BRCT_dom_sf"/>
</dbReference>
<dbReference type="AlphaFoldDB" id="A0A433RSB3"/>
<evidence type="ECO:0000259" key="1">
    <source>
        <dbReference type="PROSITE" id="PS50172"/>
    </source>
</evidence>
<dbReference type="GO" id="GO:0003676">
    <property type="term" value="F:nucleic acid binding"/>
    <property type="evidence" value="ECO:0007669"/>
    <property type="project" value="InterPro"/>
</dbReference>
<evidence type="ECO:0000313" key="3">
    <source>
        <dbReference type="Proteomes" id="UP000288623"/>
    </source>
</evidence>
<dbReference type="Gene3D" id="3.30.420.10">
    <property type="entry name" value="Ribonuclease H-like superfamily/Ribonuclease H"/>
    <property type="match status" value="1"/>
</dbReference>
<dbReference type="Proteomes" id="UP000288623">
    <property type="component" value="Unassembled WGS sequence"/>
</dbReference>
<organism evidence="2 3">
    <name type="scientific">Candidatus Kurthia intestinigallinarum</name>
    <dbReference type="NCBI Taxonomy" id="1562256"/>
    <lineage>
        <taxon>Bacteria</taxon>
        <taxon>Bacillati</taxon>
        <taxon>Bacillota</taxon>
        <taxon>Bacilli</taxon>
        <taxon>Bacillales</taxon>
        <taxon>Caryophanaceae</taxon>
        <taxon>Kurthia</taxon>
    </lineage>
</organism>
<dbReference type="Pfam" id="PF00929">
    <property type="entry name" value="RNase_T"/>
    <property type="match status" value="1"/>
</dbReference>
<dbReference type="EMBL" id="JTFC01000031">
    <property type="protein sequence ID" value="RUS55038.1"/>
    <property type="molecule type" value="Genomic_DNA"/>
</dbReference>
<dbReference type="RefSeq" id="WP_126990539.1">
    <property type="nucleotide sequence ID" value="NZ_JTFC01000031.1"/>
</dbReference>
<dbReference type="CDD" id="cd17748">
    <property type="entry name" value="BRCT_DNA_ligase_like"/>
    <property type="match status" value="1"/>
</dbReference>
<dbReference type="Pfam" id="PF00533">
    <property type="entry name" value="BRCT"/>
    <property type="match status" value="1"/>
</dbReference>
<dbReference type="InterPro" id="IPR036397">
    <property type="entry name" value="RNaseH_sf"/>
</dbReference>